<evidence type="ECO:0000256" key="10">
    <source>
        <dbReference type="ARBA" id="ARBA00022889"/>
    </source>
</evidence>
<dbReference type="PRINTS" id="PR00205">
    <property type="entry name" value="CADHERIN"/>
</dbReference>
<dbReference type="FunFam" id="2.60.40.60:FF:000221">
    <property type="entry name" value="Cadherin related family member 2"/>
    <property type="match status" value="1"/>
</dbReference>
<dbReference type="OrthoDB" id="6491773at2759"/>
<dbReference type="PROSITE" id="PS50268">
    <property type="entry name" value="CADHERIN_2"/>
    <property type="match status" value="9"/>
</dbReference>
<dbReference type="FunFam" id="2.60.40.60:FF:000252">
    <property type="entry name" value="Cadherin related family member 2"/>
    <property type="match status" value="1"/>
</dbReference>
<keyword evidence="8" id="KW-0221">Differentiation</keyword>
<dbReference type="GO" id="GO:0070161">
    <property type="term" value="C:anchoring junction"/>
    <property type="evidence" value="ECO:0007669"/>
    <property type="project" value="UniProtKB-SubCell"/>
</dbReference>
<feature type="domain" description="Cadherin" evidence="23">
    <location>
        <begin position="931"/>
        <end position="1053"/>
    </location>
</feature>
<dbReference type="PaxDb" id="10116-ENSRNOP00000024151"/>
<dbReference type="STRING" id="10116.ENSRNOP00000024151"/>
<evidence type="ECO:0000256" key="3">
    <source>
        <dbReference type="ARBA" id="ARBA00022475"/>
    </source>
</evidence>
<dbReference type="SUPFAM" id="SSF49313">
    <property type="entry name" value="Cadherin-like"/>
    <property type="match status" value="9"/>
</dbReference>
<dbReference type="FunFam" id="2.60.40.60:FF:000264">
    <property type="entry name" value="Cadherin-related family member 2"/>
    <property type="match status" value="1"/>
</dbReference>
<evidence type="ECO:0000256" key="16">
    <source>
        <dbReference type="ARBA" id="ARBA00060382"/>
    </source>
</evidence>
<keyword evidence="5 21" id="KW-0812">Transmembrane</keyword>
<comment type="subcellular location">
    <subcellularLocation>
        <location evidence="1">Apical cell membrane</location>
        <topology evidence="1">Single-pass type I membrane protein</topology>
    </subcellularLocation>
    <subcellularLocation>
        <location evidence="2">Cell junction</location>
    </subcellularLocation>
    <subcellularLocation>
        <location evidence="16">Cell projection</location>
        <location evidence="16">Microvillus membrane</location>
        <topology evidence="16">Single-pass type I membrane protein</topology>
    </subcellularLocation>
</comment>
<dbReference type="Pfam" id="PF00028">
    <property type="entry name" value="Cadherin"/>
    <property type="match status" value="6"/>
</dbReference>
<feature type="domain" description="Cadherin" evidence="23">
    <location>
        <begin position="27"/>
        <end position="125"/>
    </location>
</feature>
<comment type="function">
    <text evidence="15">Intermicrovillar adhesion molecule that forms, via its extracellular domain, calcium-dependent heterophilic complexes with CDHR5 on adjacent microvilli. Thereby, controls the packing of microvilli at the apical membrane of epithelial cells. Through its cytoplasmic domain, interacts with microvillus cytoplasmic proteins to form the intermicrovillar adhesion complex/IMAC. This complex plays a central role in microvilli and epithelial brush border differentiation. May also play a role in cell-cell adhesion and contact inhibition in epithelial cells.</text>
</comment>
<evidence type="ECO:0007829" key="27">
    <source>
        <dbReference type="PubMed" id="22673903"/>
    </source>
</evidence>
<dbReference type="InterPro" id="IPR050971">
    <property type="entry name" value="Cadherin-domain_protein"/>
</dbReference>
<keyword evidence="6 22" id="KW-0732">Signal</keyword>
<dbReference type="GeneTree" id="ENSGT00940000161160"/>
<evidence type="ECO:0000256" key="21">
    <source>
        <dbReference type="SAM" id="Phobius"/>
    </source>
</evidence>
<evidence type="ECO:0000256" key="4">
    <source>
        <dbReference type="ARBA" id="ARBA00022553"/>
    </source>
</evidence>
<feature type="domain" description="Cadherin" evidence="23">
    <location>
        <begin position="697"/>
        <end position="809"/>
    </location>
</feature>
<dbReference type="GeneID" id="291002"/>
<evidence type="ECO:0000313" key="24">
    <source>
        <dbReference type="Ensembl" id="ENSRNOP00000024151.5"/>
    </source>
</evidence>
<reference evidence="24" key="4">
    <citation type="submission" date="2025-09" db="UniProtKB">
        <authorList>
            <consortium name="Ensembl"/>
        </authorList>
    </citation>
    <scope>IDENTIFICATION</scope>
    <source>
        <strain evidence="24">Brown Norway</strain>
    </source>
</reference>
<keyword evidence="13 21" id="KW-0472">Membrane</keyword>
<dbReference type="PhosphoSitePlus" id="D3ZAN2"/>
<feature type="chain" id="PRO_5003052516" description="Cadherin-related family member 2" evidence="22">
    <location>
        <begin position="21"/>
        <end position="1310"/>
    </location>
</feature>
<dbReference type="HOGENOM" id="CLU_005755_0_0_1"/>
<dbReference type="FunFam" id="2.60.40.60:FF:000245">
    <property type="entry name" value="Cadherin related family member 2"/>
    <property type="match status" value="1"/>
</dbReference>
<feature type="domain" description="Cadherin" evidence="23">
    <location>
        <begin position="587"/>
        <end position="696"/>
    </location>
</feature>
<dbReference type="PANTHER" id="PTHR24025:SF31">
    <property type="entry name" value="NEURAL-CADHERIN"/>
    <property type="match status" value="1"/>
</dbReference>
<evidence type="ECO:0000256" key="2">
    <source>
        <dbReference type="ARBA" id="ARBA00004282"/>
    </source>
</evidence>
<feature type="domain" description="Cadherin" evidence="23">
    <location>
        <begin position="811"/>
        <end position="929"/>
    </location>
</feature>
<dbReference type="GO" id="GO:0030855">
    <property type="term" value="P:epithelial cell differentiation"/>
    <property type="evidence" value="ECO:0000266"/>
    <property type="project" value="RGD"/>
</dbReference>
<evidence type="ECO:0000256" key="18">
    <source>
        <dbReference type="ARBA" id="ARBA00067497"/>
    </source>
</evidence>
<dbReference type="GO" id="GO:0090675">
    <property type="term" value="P:intermicrovillar adhesion"/>
    <property type="evidence" value="ECO:0000266"/>
    <property type="project" value="RGD"/>
</dbReference>
<dbReference type="GO" id="GO:0005903">
    <property type="term" value="C:brush border"/>
    <property type="evidence" value="ECO:0000266"/>
    <property type="project" value="RGD"/>
</dbReference>
<dbReference type="FunFam" id="2.60.40.60:FF:000101">
    <property type="entry name" value="FAT atypical cadherin 4"/>
    <property type="match status" value="1"/>
</dbReference>
<evidence type="ECO:0000256" key="11">
    <source>
        <dbReference type="ARBA" id="ARBA00022949"/>
    </source>
</evidence>
<evidence type="ECO:0000256" key="20">
    <source>
        <dbReference type="SAM" id="MobiDB-lite"/>
    </source>
</evidence>
<dbReference type="iPTMnet" id="D3ZAN2"/>
<dbReference type="InterPro" id="IPR015919">
    <property type="entry name" value="Cadherin-like_sf"/>
</dbReference>
<evidence type="ECO:0000256" key="19">
    <source>
        <dbReference type="PROSITE-ProRule" id="PRU00043"/>
    </source>
</evidence>
<keyword evidence="12 21" id="KW-1133">Transmembrane helix</keyword>
<evidence type="ECO:0000256" key="14">
    <source>
        <dbReference type="ARBA" id="ARBA00023273"/>
    </source>
</evidence>
<dbReference type="UCSC" id="RGD:1560576">
    <property type="organism name" value="rat"/>
</dbReference>
<dbReference type="GO" id="GO:0044331">
    <property type="term" value="P:cell-cell adhesion mediated by cadherin"/>
    <property type="evidence" value="ECO:0000266"/>
    <property type="project" value="RGD"/>
</dbReference>
<dbReference type="SMR" id="D3ZAN2"/>
<reference evidence="27" key="1">
    <citation type="journal article" date="2012" name="Nat. Commun.">
        <title>Quantitative maps of protein phosphorylation sites across 14 different rat organs and tissues.</title>
        <authorList>
            <person name="Lundby A."/>
            <person name="Secher A."/>
            <person name="Lage K."/>
            <person name="Nordsborg N.B."/>
            <person name="Dmytriyev A."/>
            <person name="Lundby C."/>
            <person name="Olsen J.V."/>
        </authorList>
    </citation>
    <scope>IDENTIFICATION BY MASS SPECTROMETRY [LARGE SCALE ANALYSIS]</scope>
</reference>
<dbReference type="GO" id="GO:0007155">
    <property type="term" value="P:cell adhesion"/>
    <property type="evidence" value="ECO:0000318"/>
    <property type="project" value="GO_Central"/>
</dbReference>
<keyword evidence="7" id="KW-0677">Repeat</keyword>
<dbReference type="FunFam" id="2.60.40.60:FF:000098">
    <property type="entry name" value="cadherin-23 isoform X1"/>
    <property type="match status" value="1"/>
</dbReference>
<keyword evidence="9 19" id="KW-0106">Calcium</keyword>
<dbReference type="AlphaFoldDB" id="D3ZAN2"/>
<proteinExistence type="evidence at protein level"/>
<dbReference type="GO" id="GO:1904970">
    <property type="term" value="P:brush border assembly"/>
    <property type="evidence" value="ECO:0000266"/>
    <property type="project" value="RGD"/>
</dbReference>
<dbReference type="CTD" id="54825"/>
<organism evidence="24 25">
    <name type="scientific">Rattus norvegicus</name>
    <name type="common">Rat</name>
    <dbReference type="NCBI Taxonomy" id="10116"/>
    <lineage>
        <taxon>Eukaryota</taxon>
        <taxon>Metazoa</taxon>
        <taxon>Chordata</taxon>
        <taxon>Craniata</taxon>
        <taxon>Vertebrata</taxon>
        <taxon>Euteleostomi</taxon>
        <taxon>Mammalia</taxon>
        <taxon>Eutheria</taxon>
        <taxon>Euarchontoglires</taxon>
        <taxon>Glires</taxon>
        <taxon>Rodentia</taxon>
        <taxon>Myomorpha</taxon>
        <taxon>Muroidea</taxon>
        <taxon>Muridae</taxon>
        <taxon>Murinae</taxon>
        <taxon>Rattus</taxon>
    </lineage>
</organism>
<evidence type="ECO:0000313" key="26">
    <source>
        <dbReference type="RGD" id="1560576"/>
    </source>
</evidence>
<keyword evidence="25" id="KW-1185">Reference proteome</keyword>
<keyword evidence="10" id="KW-0130">Cell adhesion</keyword>
<dbReference type="InterPro" id="IPR002126">
    <property type="entry name" value="Cadherin-like_dom"/>
</dbReference>
<feature type="domain" description="Cadherin" evidence="23">
    <location>
        <begin position="369"/>
        <end position="481"/>
    </location>
</feature>
<evidence type="ECO:0000256" key="6">
    <source>
        <dbReference type="ARBA" id="ARBA00022729"/>
    </source>
</evidence>
<dbReference type="PROSITE" id="PS00232">
    <property type="entry name" value="CADHERIN_1"/>
    <property type="match status" value="5"/>
</dbReference>
<dbReference type="GO" id="GO:0005886">
    <property type="term" value="C:plasma membrane"/>
    <property type="evidence" value="ECO:0000266"/>
    <property type="project" value="RGD"/>
</dbReference>
<dbReference type="Bgee" id="ENSRNOG00000017917">
    <property type="expression patterns" value="Expressed in jejunum and 17 other cell types or tissues"/>
</dbReference>
<keyword evidence="11" id="KW-0965">Cell junction</keyword>
<evidence type="ECO:0000256" key="7">
    <source>
        <dbReference type="ARBA" id="ARBA00022737"/>
    </source>
</evidence>
<dbReference type="RGD" id="1560576">
    <property type="gene designation" value="Cdhr2"/>
</dbReference>
<reference evidence="24" key="3">
    <citation type="submission" date="2025-08" db="UniProtKB">
        <authorList>
            <consortium name="Ensembl"/>
        </authorList>
    </citation>
    <scope>IDENTIFICATION</scope>
    <source>
        <strain evidence="24">Brown Norway</strain>
    </source>
</reference>
<dbReference type="GO" id="GO:0050839">
    <property type="term" value="F:cell adhesion molecule binding"/>
    <property type="evidence" value="ECO:0000266"/>
    <property type="project" value="RGD"/>
</dbReference>
<dbReference type="GO" id="GO:0060243">
    <property type="term" value="P:negative regulation of cell growth involved in contact inhibition"/>
    <property type="evidence" value="ECO:0000266"/>
    <property type="project" value="RGD"/>
</dbReference>
<keyword evidence="3" id="KW-1003">Cell membrane</keyword>
<evidence type="ECO:0000256" key="12">
    <source>
        <dbReference type="ARBA" id="ARBA00022989"/>
    </source>
</evidence>
<dbReference type="GO" id="GO:0016324">
    <property type="term" value="C:apical plasma membrane"/>
    <property type="evidence" value="ECO:0000266"/>
    <property type="project" value="RGD"/>
</dbReference>
<dbReference type="GO" id="GO:0031528">
    <property type="term" value="C:microvillus membrane"/>
    <property type="evidence" value="ECO:0000266"/>
    <property type="project" value="RGD"/>
</dbReference>
<evidence type="ECO:0000256" key="22">
    <source>
        <dbReference type="SAM" id="SignalP"/>
    </source>
</evidence>
<evidence type="ECO:0000256" key="15">
    <source>
        <dbReference type="ARBA" id="ARBA00059631"/>
    </source>
</evidence>
<dbReference type="GO" id="GO:0007156">
    <property type="term" value="P:homophilic cell adhesion via plasma membrane adhesion molecules"/>
    <property type="evidence" value="ECO:0007669"/>
    <property type="project" value="InterPro"/>
</dbReference>
<feature type="compositionally biased region" description="Polar residues" evidence="20">
    <location>
        <begin position="1287"/>
        <end position="1310"/>
    </location>
</feature>
<dbReference type="InterPro" id="IPR020894">
    <property type="entry name" value="Cadherin_CS"/>
</dbReference>
<protein>
    <recommendedName>
        <fullName evidence="18">Cadherin-related family member 2</fullName>
    </recommendedName>
</protein>
<name>D3ZAN2_RAT</name>
<gene>
    <name evidence="24 26" type="primary">Cdhr2</name>
</gene>
<keyword evidence="4" id="KW-0597">Phosphoprotein</keyword>
<dbReference type="InParanoid" id="D3ZAN2"/>
<dbReference type="eggNOG" id="KOG3594">
    <property type="taxonomic scope" value="Eukaryota"/>
</dbReference>
<feature type="region of interest" description="Disordered" evidence="20">
    <location>
        <begin position="1261"/>
        <end position="1310"/>
    </location>
</feature>
<evidence type="ECO:0000256" key="13">
    <source>
        <dbReference type="ARBA" id="ARBA00023136"/>
    </source>
</evidence>
<dbReference type="GO" id="GO:0031526">
    <property type="term" value="C:brush border membrane"/>
    <property type="evidence" value="ECO:0000266"/>
    <property type="project" value="RGD"/>
</dbReference>
<dbReference type="FunCoup" id="D3ZAN2">
    <property type="interactions" value="23"/>
</dbReference>
<dbReference type="OMA" id="QTVMLVQ"/>
<dbReference type="GO" id="GO:0005902">
    <property type="term" value="C:microvillus"/>
    <property type="evidence" value="ECO:0000266"/>
    <property type="project" value="RGD"/>
</dbReference>
<comment type="subunit">
    <text evidence="17">Part of the IMAC/intermicrovillar adhesion complex/intermicrovillar tip-link complex composed of ANKS4B, MYO7B, USH1C, CDHR2 and CDHR5. Interacts with MAST2. Interacts (via cytoplasmic domain) with USH1C and MYO7B; required for proper localization of CDHR2 to microvilli tips and its function in brush border differentiation.</text>
</comment>
<dbReference type="AGR" id="RGD:1560576"/>
<dbReference type="FunFam" id="2.60.40.60:FF:000094">
    <property type="entry name" value="protocadherin gamma-C4 isoform X2"/>
    <property type="match status" value="2"/>
</dbReference>
<evidence type="ECO:0000313" key="25">
    <source>
        <dbReference type="Proteomes" id="UP000002494"/>
    </source>
</evidence>
<evidence type="ECO:0000256" key="9">
    <source>
        <dbReference type="ARBA" id="ARBA00022837"/>
    </source>
</evidence>
<evidence type="ECO:0000256" key="17">
    <source>
        <dbReference type="ARBA" id="ARBA00064960"/>
    </source>
</evidence>
<reference evidence="24" key="2">
    <citation type="submission" date="2024-01" db="EMBL/GenBank/DDBJ databases">
        <title>GRCr8: a new rat reference genome assembly contstructed from accurate long reads and long range scaffolding.</title>
        <authorList>
            <person name="Doris P.A."/>
            <person name="Kalbfleisch T."/>
            <person name="Li K."/>
            <person name="Howe K."/>
            <person name="Wood J."/>
        </authorList>
    </citation>
    <scope>NUCLEOTIDE SEQUENCE [LARGE SCALE GENOMIC DNA]</scope>
    <source>
        <strain evidence="24">Brown Norway</strain>
    </source>
</reference>
<sequence length="1310" mass="143192">MAWLWLLCVLLPTFMVSVTANSLPVFESNMTLVLLPEDLPVGAVVFWLVATDPDGDQLTYGISGLHANYFSVTSNTGEVKLVSSLDFETLPSFRITISVNDGHNVQVTKEMQVIVEDRNDNAPVFLNTEFSTSIKETLPVGSVVFSVLAEDKDTGSSGLVEYFIEKVIPSTDNSKDLFRILVNGSIVLNDTLSYNNKSAFYQLELKACDSGGLLNNTLVTQCSQPVFVSISVIDEPDLDPQFVREFYSASVSEDATLGTSVLAVEAVDSDKGVNYNVTYNITNSTRPGWFCIEKDGVITVCGPLDREQLLLDNEEVQIQVTATEEKPNIYQQEAKVSTWVTIKVTDVNDHKPEFYNCSLQNCTFSPQEAQDNFTGYVDEHASARISIDGLTMVAYDPDQGANGTFLLSLNGTDAEAFNVSPERAAVSVSVQVVVKNSEMVDYEKKTEMQVQVVATDSVSGNYSVATVTIHLRNINDHRPVFSKSLYELTVPENSPTGFLVTDSIEATDLDGDEWGPITYSLLPGAGEDLFEVEPKSGNVTVKNGTLLDREKQAMYYLTMQATDGGNQSTTTMLQITLLDVNDNPPVVRGSYNIFVPEEDGDVSVTIQAYDDDQPGTNNSRLLFSLLPGSYSQNFSIDPDTGLLRNLEPLDREAIDPALEGRIVLTVHVADCGEPSLSTDVNVTITVEDINDNLPIFNQSSYEFFVMERVPGALVGTVKAWDADQTAANNRISFSLSGTGANNFILQSIVLALGWAEGHLWLLPDVSLDYETQKLFNLTVSAENPGPQGLESTANITVVVVDVNDEPPTLDAVSLQSISVAENGSEHGQVAQVIAQDVDTNALLRIELVDVLCTKAGVDVGSVCHGWFSVDTNGSVYINQSEAIDYEVCHLVTLVVRAQDLATDLGFDAYSSNGSLLINIKDKNDNTPYFLPNNQTFVIIPELVLPNQQVASVQARDEDSEDNGIIKFSILKADFVPKDGATNPVQVFRISQSVEAGLYTGSIELVTNLDSTLQGTYQVTVQAQDQPAMDPALETQTTLNLFTVDQSYRVRLQFSTSREDVGANMEEIKAALIQATRTSVYVVTIQNIDSMARARVNSYMDAYFVFSNGSALTLTELNVMIRKDQDALRQLLQLGLVVVSSQETQEFNQTQLLTNVIIGLVVSLVLVLVIMITALVCFRKSYHRKLRAMKAGKEARKTPIETMTPAAAIPGTNVYNTDRANPMLDLPTKDLGLECHSSSDLDYHSLNSLDENSVDLDTDSKEFKRKDLPHNPPESDSEPLTAALSGRSAGTSGQQQRELSFTNPGLDTTDL</sequence>
<dbReference type="RefSeq" id="NP_001414525.1">
    <property type="nucleotide sequence ID" value="NM_001427596.1"/>
</dbReference>
<feature type="domain" description="Cadherin" evidence="23">
    <location>
        <begin position="243"/>
        <end position="354"/>
    </location>
</feature>
<keyword evidence="14" id="KW-0966">Cell projection</keyword>
<evidence type="ECO:0000256" key="1">
    <source>
        <dbReference type="ARBA" id="ARBA00004247"/>
    </source>
</evidence>
<dbReference type="GO" id="GO:0032532">
    <property type="term" value="P:regulation of microvillus length"/>
    <property type="evidence" value="ECO:0000266"/>
    <property type="project" value="RGD"/>
</dbReference>
<dbReference type="PhylomeDB" id="D3ZAN2"/>
<feature type="signal peptide" evidence="22">
    <location>
        <begin position="1"/>
        <end position="20"/>
    </location>
</feature>
<accession>D3ZAN2</accession>
<dbReference type="GO" id="GO:0005509">
    <property type="term" value="F:calcium ion binding"/>
    <property type="evidence" value="ECO:0007669"/>
    <property type="project" value="UniProtKB-UniRule"/>
</dbReference>
<dbReference type="Gene3D" id="2.60.40.60">
    <property type="entry name" value="Cadherins"/>
    <property type="match status" value="9"/>
</dbReference>
<dbReference type="Ensembl" id="ENSRNOT00000024151.9">
    <property type="protein sequence ID" value="ENSRNOP00000024151.5"/>
    <property type="gene ID" value="ENSRNOG00000017917.9"/>
</dbReference>
<evidence type="ECO:0000256" key="8">
    <source>
        <dbReference type="ARBA" id="ARBA00022782"/>
    </source>
</evidence>
<evidence type="ECO:0000256" key="5">
    <source>
        <dbReference type="ARBA" id="ARBA00022692"/>
    </source>
</evidence>
<evidence type="ECO:0000259" key="23">
    <source>
        <dbReference type="PROSITE" id="PS50268"/>
    </source>
</evidence>
<feature type="domain" description="Cadherin" evidence="23">
    <location>
        <begin position="482"/>
        <end position="587"/>
    </location>
</feature>
<feature type="transmembrane region" description="Helical" evidence="21">
    <location>
        <begin position="1151"/>
        <end position="1177"/>
    </location>
</feature>
<dbReference type="PANTHER" id="PTHR24025">
    <property type="entry name" value="DESMOGLEIN FAMILY MEMBER"/>
    <property type="match status" value="1"/>
</dbReference>
<dbReference type="SMART" id="SM00112">
    <property type="entry name" value="CA"/>
    <property type="match status" value="9"/>
</dbReference>
<dbReference type="FunFam" id="2.60.40.60:FF:000168">
    <property type="entry name" value="Cadherin-related family member 2"/>
    <property type="match status" value="1"/>
</dbReference>
<feature type="domain" description="Cadherin" evidence="23">
    <location>
        <begin position="126"/>
        <end position="242"/>
    </location>
</feature>
<dbReference type="Proteomes" id="UP000002494">
    <property type="component" value="Chromosome 17"/>
</dbReference>
<dbReference type="CDD" id="cd11304">
    <property type="entry name" value="Cadherin_repeat"/>
    <property type="match status" value="9"/>
</dbReference>